<protein>
    <submittedName>
        <fullName evidence="1">Uncharacterized protein</fullName>
    </submittedName>
</protein>
<organism evidence="1 2">
    <name type="scientific">Prorocentrum cordatum</name>
    <dbReference type="NCBI Taxonomy" id="2364126"/>
    <lineage>
        <taxon>Eukaryota</taxon>
        <taxon>Sar</taxon>
        <taxon>Alveolata</taxon>
        <taxon>Dinophyceae</taxon>
        <taxon>Prorocentrales</taxon>
        <taxon>Prorocentraceae</taxon>
        <taxon>Prorocentrum</taxon>
    </lineage>
</organism>
<accession>A0ABN9Y9E2</accession>
<reference evidence="1" key="1">
    <citation type="submission" date="2023-10" db="EMBL/GenBank/DDBJ databases">
        <authorList>
            <person name="Chen Y."/>
            <person name="Shah S."/>
            <person name="Dougan E. K."/>
            <person name="Thang M."/>
            <person name="Chan C."/>
        </authorList>
    </citation>
    <scope>NUCLEOTIDE SEQUENCE [LARGE SCALE GENOMIC DNA]</scope>
</reference>
<keyword evidence="2" id="KW-1185">Reference proteome</keyword>
<evidence type="ECO:0000313" key="2">
    <source>
        <dbReference type="Proteomes" id="UP001189429"/>
    </source>
</evidence>
<feature type="non-terminal residue" evidence="1">
    <location>
        <position position="297"/>
    </location>
</feature>
<gene>
    <name evidence="1" type="ORF">PCOR1329_LOCUS83746</name>
</gene>
<proteinExistence type="predicted"/>
<dbReference type="Proteomes" id="UP001189429">
    <property type="component" value="Unassembled WGS sequence"/>
</dbReference>
<evidence type="ECO:0000313" key="1">
    <source>
        <dbReference type="EMBL" id="CAK0909301.1"/>
    </source>
</evidence>
<dbReference type="EMBL" id="CAUYUJ010022170">
    <property type="protein sequence ID" value="CAK0909301.1"/>
    <property type="molecule type" value="Genomic_DNA"/>
</dbReference>
<name>A0ABN9Y9E2_9DINO</name>
<comment type="caution">
    <text evidence="1">The sequence shown here is derived from an EMBL/GenBank/DDBJ whole genome shotgun (WGS) entry which is preliminary data.</text>
</comment>
<sequence>MPPLSAASTVALAQTSFRPSQLWLEPAFARASLISDETSRVLAPLVASFKAPNTAAIGIARLKEQPEIIDDMAKWGIRKAHEEFASAFLDAPMQLNLASGAAFDMPVVNFASLLQHCASESASFRNLPPTTLRKFPCPPAAPRDFILHFDEFVPGNVLRQDNKRKTLSFYGSFRSFGPDAVSSEDAWLPLAFVCHTVVDEVAGKMSGVVRQLLQRLFIGPDSASQRGILIDGTGPGGAPALIFFKLSNLLYDEDGANNALRLKGAVGVIPCALRKNAHGIYDHSGPLLPARDRASTP</sequence>